<evidence type="ECO:0000256" key="1">
    <source>
        <dbReference type="SAM" id="MobiDB-lite"/>
    </source>
</evidence>
<dbReference type="EMBL" id="CADCTF010000111">
    <property type="protein sequence ID" value="CAA9252128.1"/>
    <property type="molecule type" value="Genomic_DNA"/>
</dbReference>
<name>A0A6J4IGM7_9ACTN</name>
<feature type="region of interest" description="Disordered" evidence="1">
    <location>
        <begin position="45"/>
        <end position="84"/>
    </location>
</feature>
<gene>
    <name evidence="2" type="ORF">AVDCRST_MAG50-2302</name>
</gene>
<protein>
    <submittedName>
        <fullName evidence="2">Uncharacterized protein</fullName>
    </submittedName>
</protein>
<proteinExistence type="predicted"/>
<dbReference type="AlphaFoldDB" id="A0A6J4IGM7"/>
<accession>A0A6J4IGM7</accession>
<reference evidence="2" key="1">
    <citation type="submission" date="2020-02" db="EMBL/GenBank/DDBJ databases">
        <authorList>
            <person name="Meier V. D."/>
        </authorList>
    </citation>
    <scope>NUCLEOTIDE SEQUENCE</scope>
    <source>
        <strain evidence="2">AVDCRST_MAG50</strain>
    </source>
</reference>
<feature type="compositionally biased region" description="Basic and acidic residues" evidence="1">
    <location>
        <begin position="45"/>
        <end position="54"/>
    </location>
</feature>
<sequence>MEDEPPNDVPAPVIAKVQGWRKRSVTGALLAGAMLGLEEALTDRKKPEIVREMDDSGDPTPDGVALDLHPTDPAQSTARVRRPL</sequence>
<evidence type="ECO:0000313" key="2">
    <source>
        <dbReference type="EMBL" id="CAA9252128.1"/>
    </source>
</evidence>
<organism evidence="2">
    <name type="scientific">uncultured Acidimicrobiales bacterium</name>
    <dbReference type="NCBI Taxonomy" id="310071"/>
    <lineage>
        <taxon>Bacteria</taxon>
        <taxon>Bacillati</taxon>
        <taxon>Actinomycetota</taxon>
        <taxon>Acidimicrobiia</taxon>
        <taxon>Acidimicrobiales</taxon>
        <taxon>environmental samples</taxon>
    </lineage>
</organism>